<accession>A0A6P9DD93</accession>
<dbReference type="InterPro" id="IPR050918">
    <property type="entry name" value="CNF-like_PLA2_Inhibitor"/>
</dbReference>
<dbReference type="InParanoid" id="A0A6P9DD93"/>
<evidence type="ECO:0000313" key="6">
    <source>
        <dbReference type="RefSeq" id="XP_034294313.1"/>
    </source>
</evidence>
<dbReference type="Proteomes" id="UP001652622">
    <property type="component" value="Unplaced"/>
</dbReference>
<keyword evidence="4" id="KW-0732">Signal</keyword>
<dbReference type="RefSeq" id="XP_034294313.1">
    <property type="nucleotide sequence ID" value="XM_034438422.2"/>
</dbReference>
<dbReference type="Gene3D" id="2.10.60.10">
    <property type="entry name" value="CD59"/>
    <property type="match status" value="1"/>
</dbReference>
<dbReference type="GO" id="GO:0005615">
    <property type="term" value="C:extracellular space"/>
    <property type="evidence" value="ECO:0007669"/>
    <property type="project" value="TreeGrafter"/>
</dbReference>
<dbReference type="AlphaFoldDB" id="A0A6P9DD93"/>
<dbReference type="OMA" id="VECENPM"/>
<keyword evidence="6" id="KW-0593">Phospholipase A2 inhibitor</keyword>
<keyword evidence="3" id="KW-1015">Disulfide bond</keyword>
<evidence type="ECO:0000256" key="4">
    <source>
        <dbReference type="SAM" id="SignalP"/>
    </source>
</evidence>
<comment type="subcellular location">
    <subcellularLocation>
        <location evidence="1">Secreted</location>
    </subcellularLocation>
</comment>
<dbReference type="GO" id="GO:0050829">
    <property type="term" value="P:defense response to Gram-negative bacterium"/>
    <property type="evidence" value="ECO:0007669"/>
    <property type="project" value="TreeGrafter"/>
</dbReference>
<name>A0A6P9DD93_PANGU</name>
<keyword evidence="5" id="KW-1185">Reference proteome</keyword>
<gene>
    <name evidence="6" type="primary">LOC117677875</name>
</gene>
<feature type="signal peptide" evidence="4">
    <location>
        <begin position="1"/>
        <end position="22"/>
    </location>
</feature>
<dbReference type="KEGG" id="pgut:117677875"/>
<dbReference type="InterPro" id="IPR045860">
    <property type="entry name" value="Snake_toxin-like_sf"/>
</dbReference>
<dbReference type="PANTHER" id="PTHR20914">
    <property type="entry name" value="LY6/PLAUR DOMAIN-CONTAINING PROTEIN 8"/>
    <property type="match status" value="1"/>
</dbReference>
<keyword evidence="2" id="KW-0964">Secreted</keyword>
<dbReference type="SUPFAM" id="SSF57302">
    <property type="entry name" value="Snake toxin-like"/>
    <property type="match status" value="1"/>
</dbReference>
<sequence length="220" mass="24367">MAPGLFVFFGLISSVLLTGVTSLKCYTCFITHGQCRNEDMTLVECKADETYCISFTLRTTFSIPSVGYTTKTCAKPEEANDGYYSITSVGAKYFEALLYSCQLDGCNSLPSSLPYHEELKPNRLICPGSYARDEYSPQPPQPVLCLGRENWCGNIDFGMYTFGAIHDEIFAQGCVTKNVCSYPLGETQMGNGIVKFNVTSNNCSIALQLPDVFYHIVFEN</sequence>
<proteinExistence type="predicted"/>
<protein>
    <submittedName>
        <fullName evidence="6">Phospholipase A2 inhibitor and Ly6/PLAUR domain-containing protein-like</fullName>
    </submittedName>
</protein>
<dbReference type="OrthoDB" id="9030094at2759"/>
<reference evidence="6" key="1">
    <citation type="submission" date="2025-08" db="UniProtKB">
        <authorList>
            <consortium name="RefSeq"/>
        </authorList>
    </citation>
    <scope>IDENTIFICATION</scope>
    <source>
        <tissue evidence="6">Blood</tissue>
    </source>
</reference>
<dbReference type="GeneID" id="117677875"/>
<dbReference type="GO" id="GO:0019834">
    <property type="term" value="F:phospholipase A2 inhibitor activity"/>
    <property type="evidence" value="ECO:0007669"/>
    <property type="project" value="UniProtKB-KW"/>
</dbReference>
<evidence type="ECO:0000256" key="3">
    <source>
        <dbReference type="ARBA" id="ARBA00023157"/>
    </source>
</evidence>
<feature type="chain" id="PRO_5027918056" evidence="4">
    <location>
        <begin position="23"/>
        <end position="220"/>
    </location>
</feature>
<organism evidence="5 6">
    <name type="scientific">Pantherophis guttatus</name>
    <name type="common">Corn snake</name>
    <name type="synonym">Elaphe guttata</name>
    <dbReference type="NCBI Taxonomy" id="94885"/>
    <lineage>
        <taxon>Eukaryota</taxon>
        <taxon>Metazoa</taxon>
        <taxon>Chordata</taxon>
        <taxon>Craniata</taxon>
        <taxon>Vertebrata</taxon>
        <taxon>Euteleostomi</taxon>
        <taxon>Lepidosauria</taxon>
        <taxon>Squamata</taxon>
        <taxon>Bifurcata</taxon>
        <taxon>Unidentata</taxon>
        <taxon>Episquamata</taxon>
        <taxon>Toxicofera</taxon>
        <taxon>Serpentes</taxon>
        <taxon>Colubroidea</taxon>
        <taxon>Colubridae</taxon>
        <taxon>Colubrinae</taxon>
        <taxon>Pantherophis</taxon>
    </lineage>
</organism>
<evidence type="ECO:0000256" key="1">
    <source>
        <dbReference type="ARBA" id="ARBA00004613"/>
    </source>
</evidence>
<dbReference type="PANTHER" id="PTHR20914:SF2">
    <property type="entry name" value="LY6_PLAUR DOMAIN-CONTAINING PROTEIN 8"/>
    <property type="match status" value="1"/>
</dbReference>
<evidence type="ECO:0000256" key="2">
    <source>
        <dbReference type="ARBA" id="ARBA00022525"/>
    </source>
</evidence>
<evidence type="ECO:0000313" key="5">
    <source>
        <dbReference type="Proteomes" id="UP001652622"/>
    </source>
</evidence>